<dbReference type="AlphaFoldDB" id="M1V0C0"/>
<dbReference type="Proteomes" id="UP000011760">
    <property type="component" value="Chromosome"/>
</dbReference>
<name>M1V0C0_9CORY</name>
<gene>
    <name evidence="1" type="ORF">H924_11400</name>
</gene>
<accession>M1V0C0</accession>
<dbReference type="OrthoDB" id="3422701at2"/>
<protein>
    <submittedName>
        <fullName evidence="1">Uncharacterized protein</fullName>
    </submittedName>
</protein>
<evidence type="ECO:0000313" key="1">
    <source>
        <dbReference type="EMBL" id="AGG67708.1"/>
    </source>
</evidence>
<reference evidence="1 2" key="1">
    <citation type="submission" date="2013-02" db="EMBL/GenBank/DDBJ databases">
        <title>The complete genome sequence of Corynebacterium callunae DSM 20147.</title>
        <authorList>
            <person name="Ruckert C."/>
            <person name="Albersmeier A."/>
            <person name="Kalinowski J."/>
        </authorList>
    </citation>
    <scope>NUCLEOTIDE SEQUENCE [LARGE SCALE GENOMIC DNA]</scope>
    <source>
        <strain evidence="1 2">DSM 20147</strain>
    </source>
</reference>
<dbReference type="RefSeq" id="WP_015652134.1">
    <property type="nucleotide sequence ID" value="NC_020506.1"/>
</dbReference>
<sequence length="65" mass="7730">MNLLIWVNTALLPEQIRSRIGWEWTKKDQIKFVIFSHTVRSIFSVLPRKVRMVAFADRAFKRAGR</sequence>
<organism evidence="1 2">
    <name type="scientific">Corynebacterium callunae DSM 20147</name>
    <dbReference type="NCBI Taxonomy" id="1121353"/>
    <lineage>
        <taxon>Bacteria</taxon>
        <taxon>Bacillati</taxon>
        <taxon>Actinomycetota</taxon>
        <taxon>Actinomycetes</taxon>
        <taxon>Mycobacteriales</taxon>
        <taxon>Corynebacteriaceae</taxon>
        <taxon>Corynebacterium</taxon>
    </lineage>
</organism>
<dbReference type="STRING" id="1121353.H924_11400"/>
<keyword evidence="2" id="KW-1185">Reference proteome</keyword>
<dbReference type="HOGENOM" id="CLU_2842315_0_0_11"/>
<dbReference type="PATRIC" id="fig|1121353.3.peg.2328"/>
<proteinExistence type="predicted"/>
<evidence type="ECO:0000313" key="2">
    <source>
        <dbReference type="Proteomes" id="UP000011760"/>
    </source>
</evidence>
<dbReference type="EMBL" id="CP004354">
    <property type="protein sequence ID" value="AGG67708.1"/>
    <property type="molecule type" value="Genomic_DNA"/>
</dbReference>
<dbReference type="KEGG" id="ccn:H924_11400"/>